<evidence type="ECO:0000313" key="11">
    <source>
        <dbReference type="Proteomes" id="UP000192501"/>
    </source>
</evidence>
<dbReference type="GO" id="GO:0008270">
    <property type="term" value="F:zinc ion binding"/>
    <property type="evidence" value="ECO:0007669"/>
    <property type="project" value="InterPro"/>
</dbReference>
<dbReference type="InterPro" id="IPR018246">
    <property type="entry name" value="AP_endonuc_F2_Zn_BS"/>
</dbReference>
<dbReference type="FunFam" id="3.20.20.150:FF:000001">
    <property type="entry name" value="Probable endonuclease 4"/>
    <property type="match status" value="1"/>
</dbReference>
<comment type="cofactor">
    <cofactor evidence="1">
        <name>Zn(2+)</name>
        <dbReference type="ChEBI" id="CHEBI:29105"/>
    </cofactor>
</comment>
<dbReference type="NCBIfam" id="TIGR00587">
    <property type="entry name" value="nfo"/>
    <property type="match status" value="1"/>
</dbReference>
<dbReference type="GO" id="GO:0008081">
    <property type="term" value="F:phosphoric diester hydrolase activity"/>
    <property type="evidence" value="ECO:0007669"/>
    <property type="project" value="TreeGrafter"/>
</dbReference>
<feature type="domain" description="Xylose isomerase-like TIM barrel" evidence="9">
    <location>
        <begin position="22"/>
        <end position="269"/>
    </location>
</feature>
<keyword evidence="8" id="KW-0234">DNA repair</keyword>
<dbReference type="VEuPathDB" id="MicrosporidiaDB:A0H76_1931"/>
<evidence type="ECO:0000256" key="2">
    <source>
        <dbReference type="ARBA" id="ARBA00005340"/>
    </source>
</evidence>
<dbReference type="Pfam" id="PF01261">
    <property type="entry name" value="AP_endonuc_2"/>
    <property type="match status" value="1"/>
</dbReference>
<dbReference type="PANTHER" id="PTHR21445:SF0">
    <property type="entry name" value="APURINIC-APYRIMIDINIC ENDONUCLEASE"/>
    <property type="match status" value="1"/>
</dbReference>
<dbReference type="PANTHER" id="PTHR21445">
    <property type="entry name" value="ENDONUCLEASE IV ENDODEOXYRIBONUCLEASE IV"/>
    <property type="match status" value="1"/>
</dbReference>
<dbReference type="PROSITE" id="PS00731">
    <property type="entry name" value="AP_NUCLEASE_F2_3"/>
    <property type="match status" value="1"/>
</dbReference>
<dbReference type="Proteomes" id="UP000192501">
    <property type="component" value="Unassembled WGS sequence"/>
</dbReference>
<dbReference type="VEuPathDB" id="MicrosporidiaDB:HERIO_2323"/>
<protein>
    <recommendedName>
        <fullName evidence="3">Apurinic-apyrimidinic endonuclease 1</fullName>
    </recommendedName>
</protein>
<dbReference type="HAMAP" id="MF_00152">
    <property type="entry name" value="Nfo"/>
    <property type="match status" value="1"/>
</dbReference>
<evidence type="ECO:0000313" key="10">
    <source>
        <dbReference type="EMBL" id="ORD98781.1"/>
    </source>
</evidence>
<evidence type="ECO:0000259" key="9">
    <source>
        <dbReference type="Pfam" id="PF01261"/>
    </source>
</evidence>
<dbReference type="SUPFAM" id="SSF51658">
    <property type="entry name" value="Xylose isomerase-like"/>
    <property type="match status" value="1"/>
</dbReference>
<evidence type="ECO:0000256" key="4">
    <source>
        <dbReference type="ARBA" id="ARBA00022723"/>
    </source>
</evidence>
<evidence type="ECO:0000256" key="3">
    <source>
        <dbReference type="ARBA" id="ARBA00021759"/>
    </source>
</evidence>
<dbReference type="GO" id="GO:0006284">
    <property type="term" value="P:base-excision repair"/>
    <property type="evidence" value="ECO:0007669"/>
    <property type="project" value="TreeGrafter"/>
</dbReference>
<keyword evidence="5" id="KW-0227">DNA damage</keyword>
<evidence type="ECO:0000256" key="5">
    <source>
        <dbReference type="ARBA" id="ARBA00022763"/>
    </source>
</evidence>
<comment type="caution">
    <text evidence="10">The sequence shown here is derived from an EMBL/GenBank/DDBJ whole genome shotgun (WGS) entry which is preliminary data.</text>
</comment>
<dbReference type="InterPro" id="IPR013022">
    <property type="entry name" value="Xyl_isomerase-like_TIM-brl"/>
</dbReference>
<comment type="similarity">
    <text evidence="2">Belongs to the AP endonuclease 2 family.</text>
</comment>
<sequence>MKIIGAHLSISDGIYKLENKMKLLGADTCAMFLKSKLRHHSSPFDKKDVKLFRSIVKNLELLLPHCLYIINLLNNKNGASFDNLVDNMYRCKQLGIKYLNLHPGSDTQELGSEVYKILNDLINKAHKKVDDVVICLENMAGQGRVICVEFEDYPKIFEHVKDKSRIGVVLDTAHLHGAGHDIRTEEKFKSVMKKFDEIVGIEYLKGMHLNDSKVKLGSKKDRHESLGAGTLGLEPFKFIMNSELFENIPMILETPDPNLYKSEIELLRSLIRK</sequence>
<dbReference type="GO" id="GO:0003906">
    <property type="term" value="F:DNA-(apurinic or apyrimidinic site) endonuclease activity"/>
    <property type="evidence" value="ECO:0007669"/>
    <property type="project" value="TreeGrafter"/>
</dbReference>
<evidence type="ECO:0000256" key="7">
    <source>
        <dbReference type="ARBA" id="ARBA00022833"/>
    </source>
</evidence>
<dbReference type="AlphaFoldDB" id="A0A1X0QG69"/>
<dbReference type="SMART" id="SM00518">
    <property type="entry name" value="AP2Ec"/>
    <property type="match status" value="1"/>
</dbReference>
<keyword evidence="4" id="KW-0479">Metal-binding</keyword>
<evidence type="ECO:0000256" key="6">
    <source>
        <dbReference type="ARBA" id="ARBA00022801"/>
    </source>
</evidence>
<name>A0A1X0QG69_9MICR</name>
<reference evidence="10 11" key="1">
    <citation type="journal article" date="2017" name="Environ. Microbiol.">
        <title>Decay of the glycolytic pathway and adaptation to intranuclear parasitism within Enterocytozoonidae microsporidia.</title>
        <authorList>
            <person name="Wiredu Boakye D."/>
            <person name="Jaroenlak P."/>
            <person name="Prachumwat A."/>
            <person name="Williams T.A."/>
            <person name="Bateman K.S."/>
            <person name="Itsathitphaisarn O."/>
            <person name="Sritunyalucksana K."/>
            <person name="Paszkiewicz K.H."/>
            <person name="Moore K.A."/>
            <person name="Stentiford G.D."/>
            <person name="Williams B.A."/>
        </authorList>
    </citation>
    <scope>NUCLEOTIDE SEQUENCE [LARGE SCALE GENOMIC DNA]</scope>
    <source>
        <strain evidence="11">canceri</strain>
    </source>
</reference>
<dbReference type="GO" id="GO:0003677">
    <property type="term" value="F:DNA binding"/>
    <property type="evidence" value="ECO:0007669"/>
    <property type="project" value="InterPro"/>
</dbReference>
<dbReference type="Gene3D" id="3.20.20.150">
    <property type="entry name" value="Divalent-metal-dependent TIM barrel enzymes"/>
    <property type="match status" value="1"/>
</dbReference>
<dbReference type="CDD" id="cd00019">
    <property type="entry name" value="AP2Ec"/>
    <property type="match status" value="1"/>
</dbReference>
<dbReference type="InterPro" id="IPR001719">
    <property type="entry name" value="AP_endonuc_2"/>
</dbReference>
<accession>A0A1X0QG69</accession>
<proteinExistence type="inferred from homology"/>
<evidence type="ECO:0000256" key="8">
    <source>
        <dbReference type="ARBA" id="ARBA00023204"/>
    </source>
</evidence>
<dbReference type="PROSITE" id="PS51432">
    <property type="entry name" value="AP_NUCLEASE_F2_4"/>
    <property type="match status" value="1"/>
</dbReference>
<dbReference type="InterPro" id="IPR036237">
    <property type="entry name" value="Xyl_isomerase-like_sf"/>
</dbReference>
<keyword evidence="6" id="KW-0378">Hydrolase</keyword>
<gene>
    <name evidence="10" type="primary">END4</name>
    <name evidence="10" type="ORF">A0H76_1931</name>
</gene>
<evidence type="ECO:0000256" key="1">
    <source>
        <dbReference type="ARBA" id="ARBA00001947"/>
    </source>
</evidence>
<dbReference type="EMBL" id="LTAI01000448">
    <property type="protein sequence ID" value="ORD98781.1"/>
    <property type="molecule type" value="Genomic_DNA"/>
</dbReference>
<keyword evidence="7" id="KW-0862">Zinc</keyword>
<organism evidence="10 11">
    <name type="scientific">Hepatospora eriocheir</name>
    <dbReference type="NCBI Taxonomy" id="1081669"/>
    <lineage>
        <taxon>Eukaryota</taxon>
        <taxon>Fungi</taxon>
        <taxon>Fungi incertae sedis</taxon>
        <taxon>Microsporidia</taxon>
        <taxon>Hepatosporidae</taxon>
        <taxon>Hepatospora</taxon>
    </lineage>
</organism>